<evidence type="ECO:0000256" key="7">
    <source>
        <dbReference type="ARBA" id="ARBA00023136"/>
    </source>
</evidence>
<keyword evidence="3" id="KW-0813">Transport</keyword>
<keyword evidence="7 8" id="KW-0472">Membrane</keyword>
<feature type="transmembrane region" description="Helical" evidence="8">
    <location>
        <begin position="156"/>
        <end position="177"/>
    </location>
</feature>
<feature type="transmembrane region" description="Helical" evidence="8">
    <location>
        <begin position="21"/>
        <end position="44"/>
    </location>
</feature>
<dbReference type="GO" id="GO:1903785">
    <property type="term" value="P:L-valine transmembrane transport"/>
    <property type="evidence" value="ECO:0007669"/>
    <property type="project" value="TreeGrafter"/>
</dbReference>
<evidence type="ECO:0000256" key="2">
    <source>
        <dbReference type="ARBA" id="ARBA00010735"/>
    </source>
</evidence>
<keyword evidence="10" id="KW-1185">Reference proteome</keyword>
<dbReference type="AlphaFoldDB" id="A0A845QL72"/>
<comment type="similarity">
    <text evidence="2">Belongs to the AzlC family.</text>
</comment>
<evidence type="ECO:0000313" key="9">
    <source>
        <dbReference type="EMBL" id="NBH62376.1"/>
    </source>
</evidence>
<dbReference type="InterPro" id="IPR011606">
    <property type="entry name" value="Brnchd-chn_aa_trnsp_permease"/>
</dbReference>
<comment type="subcellular location">
    <subcellularLocation>
        <location evidence="1">Cell membrane</location>
        <topology evidence="1">Multi-pass membrane protein</topology>
    </subcellularLocation>
</comment>
<gene>
    <name evidence="9" type="ORF">D0435_12015</name>
</gene>
<keyword evidence="4" id="KW-1003">Cell membrane</keyword>
<evidence type="ECO:0000256" key="3">
    <source>
        <dbReference type="ARBA" id="ARBA00022448"/>
    </source>
</evidence>
<dbReference type="RefSeq" id="WP_160202661.1">
    <property type="nucleotide sequence ID" value="NZ_QXWK01000023.1"/>
</dbReference>
<protein>
    <submittedName>
        <fullName evidence="9">Branched-chain amino acid ABC transporter permease</fullName>
    </submittedName>
</protein>
<accession>A0A845QL72</accession>
<feature type="transmembrane region" description="Helical" evidence="8">
    <location>
        <begin position="56"/>
        <end position="82"/>
    </location>
</feature>
<dbReference type="PANTHER" id="PTHR34979:SF1">
    <property type="entry name" value="INNER MEMBRANE PROTEIN YGAZ"/>
    <property type="match status" value="1"/>
</dbReference>
<dbReference type="Pfam" id="PF03591">
    <property type="entry name" value="AzlC"/>
    <property type="match status" value="1"/>
</dbReference>
<name>A0A845QL72_9FIRM</name>
<feature type="transmembrane region" description="Helical" evidence="8">
    <location>
        <begin position="183"/>
        <end position="201"/>
    </location>
</feature>
<dbReference type="Proteomes" id="UP000446866">
    <property type="component" value="Unassembled WGS sequence"/>
</dbReference>
<evidence type="ECO:0000256" key="6">
    <source>
        <dbReference type="ARBA" id="ARBA00022989"/>
    </source>
</evidence>
<keyword evidence="6 8" id="KW-1133">Transmembrane helix</keyword>
<organism evidence="9 10">
    <name type="scientific">Anaerotruncus colihominis</name>
    <dbReference type="NCBI Taxonomy" id="169435"/>
    <lineage>
        <taxon>Bacteria</taxon>
        <taxon>Bacillati</taxon>
        <taxon>Bacillota</taxon>
        <taxon>Clostridia</taxon>
        <taxon>Eubacteriales</taxon>
        <taxon>Oscillospiraceae</taxon>
        <taxon>Anaerotruncus</taxon>
    </lineage>
</organism>
<feature type="transmembrane region" description="Helical" evidence="8">
    <location>
        <begin position="213"/>
        <end position="230"/>
    </location>
</feature>
<evidence type="ECO:0000256" key="4">
    <source>
        <dbReference type="ARBA" id="ARBA00022475"/>
    </source>
</evidence>
<comment type="caution">
    <text evidence="9">The sequence shown here is derived from an EMBL/GenBank/DDBJ whole genome shotgun (WGS) entry which is preliminary data.</text>
</comment>
<dbReference type="GO" id="GO:0005886">
    <property type="term" value="C:plasma membrane"/>
    <property type="evidence" value="ECO:0007669"/>
    <property type="project" value="UniProtKB-SubCell"/>
</dbReference>
<evidence type="ECO:0000256" key="1">
    <source>
        <dbReference type="ARBA" id="ARBA00004651"/>
    </source>
</evidence>
<keyword evidence="5 8" id="KW-0812">Transmembrane</keyword>
<feature type="transmembrane region" description="Helical" evidence="8">
    <location>
        <begin position="126"/>
        <end position="149"/>
    </location>
</feature>
<reference evidence="9 10" key="1">
    <citation type="submission" date="2018-08" db="EMBL/GenBank/DDBJ databases">
        <title>Murine metabolic-syndrome-specific gut microbial biobank.</title>
        <authorList>
            <person name="Liu C."/>
        </authorList>
    </citation>
    <scope>NUCLEOTIDE SEQUENCE [LARGE SCALE GENOMIC DNA]</scope>
    <source>
        <strain evidence="9 10">28</strain>
    </source>
</reference>
<sequence>MNNKKQYLKGLKDGTPIALGYFAVGFTLGIAAKSMGINAFQAGLMSFLMHASAGEFAVLTVIAGQSGYIAMIITQLVINIRYFLMSCSMSQKINPNTSLPKRLLLSYFVTDEIFGISASIKGELNPYYPLGAATVASPGWVLGTILGALVGNILPVSLASALSVALYGMFLAVVIPASKNDKAIALVVLASMAGSCAFTFLPVLSEISSGTRIIILTLVIAAAAAIIKPVNTTEEVQS</sequence>
<evidence type="ECO:0000313" key="10">
    <source>
        <dbReference type="Proteomes" id="UP000446866"/>
    </source>
</evidence>
<evidence type="ECO:0000256" key="5">
    <source>
        <dbReference type="ARBA" id="ARBA00022692"/>
    </source>
</evidence>
<proteinExistence type="inferred from homology"/>
<dbReference type="PANTHER" id="PTHR34979">
    <property type="entry name" value="INNER MEMBRANE PROTEIN YGAZ"/>
    <property type="match status" value="1"/>
</dbReference>
<dbReference type="EMBL" id="QXWK01000023">
    <property type="protein sequence ID" value="NBH62376.1"/>
    <property type="molecule type" value="Genomic_DNA"/>
</dbReference>
<evidence type="ECO:0000256" key="8">
    <source>
        <dbReference type="SAM" id="Phobius"/>
    </source>
</evidence>